<dbReference type="PANTHER" id="PTHR32182">
    <property type="entry name" value="DNA REPLICATION AND REPAIR PROTEIN RECF"/>
    <property type="match status" value="1"/>
</dbReference>
<dbReference type="Gene3D" id="1.20.1050.90">
    <property type="entry name" value="RecF/RecN/SMC, N-terminal domain"/>
    <property type="match status" value="1"/>
</dbReference>
<organism evidence="11 12">
    <name type="scientific">candidate division WWE3 bacterium CG_4_9_14_0_2_um_filter_48_10</name>
    <dbReference type="NCBI Taxonomy" id="1975078"/>
    <lineage>
        <taxon>Bacteria</taxon>
        <taxon>Katanobacteria</taxon>
    </lineage>
</organism>
<evidence type="ECO:0000313" key="11">
    <source>
        <dbReference type="EMBL" id="PJC22876.1"/>
    </source>
</evidence>
<dbReference type="PROSITE" id="PS00617">
    <property type="entry name" value="RECF_1"/>
    <property type="match status" value="1"/>
</dbReference>
<dbReference type="GO" id="GO:0006260">
    <property type="term" value="P:DNA replication"/>
    <property type="evidence" value="ECO:0007669"/>
    <property type="project" value="UniProtKB-UniRule"/>
</dbReference>
<comment type="caution">
    <text evidence="11">The sequence shown here is derived from an EMBL/GenBank/DDBJ whole genome shotgun (WGS) entry which is preliminary data.</text>
</comment>
<keyword evidence="4 9" id="KW-0963">Cytoplasm</keyword>
<keyword evidence="9" id="KW-0234">DNA repair</keyword>
<dbReference type="GO" id="GO:0000731">
    <property type="term" value="P:DNA synthesis involved in DNA repair"/>
    <property type="evidence" value="ECO:0007669"/>
    <property type="project" value="TreeGrafter"/>
</dbReference>
<dbReference type="GO" id="GO:0005524">
    <property type="term" value="F:ATP binding"/>
    <property type="evidence" value="ECO:0007669"/>
    <property type="project" value="UniProtKB-UniRule"/>
</dbReference>
<dbReference type="InterPro" id="IPR042174">
    <property type="entry name" value="RecF_2"/>
</dbReference>
<dbReference type="Gene3D" id="3.40.50.300">
    <property type="entry name" value="P-loop containing nucleotide triphosphate hydrolases"/>
    <property type="match status" value="1"/>
</dbReference>
<dbReference type="EMBL" id="PFSK01000017">
    <property type="protein sequence ID" value="PJC22876.1"/>
    <property type="molecule type" value="Genomic_DNA"/>
</dbReference>
<comment type="subcellular location">
    <subcellularLocation>
        <location evidence="1 9">Cytoplasm</location>
    </subcellularLocation>
</comment>
<evidence type="ECO:0000313" key="12">
    <source>
        <dbReference type="Proteomes" id="UP000228781"/>
    </source>
</evidence>
<evidence type="ECO:0000256" key="6">
    <source>
        <dbReference type="ARBA" id="ARBA00022741"/>
    </source>
</evidence>
<name>A0A2M8EJF6_UNCKA</name>
<evidence type="ECO:0000256" key="7">
    <source>
        <dbReference type="ARBA" id="ARBA00022840"/>
    </source>
</evidence>
<sequence>MQIKNLSLTNFRSYKKREFVFSPRTNLIVGRNTTGKTNLLEAIFLLSSGTSPQAVLDREMIKEGEELAFVIGGIIDGSVAKELEVQLIASKNFPTFERQRKSGVEVKAEARTVTTKKFKINGVAKRLGDFLPEFHVVLFSPEDLNLVAGSPDLRRRFLDLALSNVEFRYRYAATEYEKVRKRRNRLLERINVGEAKESELSFWDAKLLEFGTFIQDERKKFFNEINTLITSHFSLNYLISGLTAERLYEYRSREIAAETTLIGPHRDDFSFLLINQSTNQPVNLSTFGSRSEQRRAVLALKKAELEFVERKISDRPVLLLDDIFSELDEENRARVSSLLNEGQVIITTADLHHIPTELQKDLRVIKL</sequence>
<gene>
    <name evidence="9" type="primary">recF</name>
    <name evidence="11" type="ORF">CO059_01460</name>
</gene>
<dbReference type="GO" id="GO:0003697">
    <property type="term" value="F:single-stranded DNA binding"/>
    <property type="evidence" value="ECO:0007669"/>
    <property type="project" value="UniProtKB-UniRule"/>
</dbReference>
<evidence type="ECO:0000256" key="4">
    <source>
        <dbReference type="ARBA" id="ARBA00022490"/>
    </source>
</evidence>
<dbReference type="GO" id="GO:0005737">
    <property type="term" value="C:cytoplasm"/>
    <property type="evidence" value="ECO:0007669"/>
    <property type="project" value="UniProtKB-SubCell"/>
</dbReference>
<comment type="similarity">
    <text evidence="2 9">Belongs to the RecF family.</text>
</comment>
<keyword evidence="8 9" id="KW-0238">DNA-binding</keyword>
<proteinExistence type="inferred from homology"/>
<evidence type="ECO:0000256" key="1">
    <source>
        <dbReference type="ARBA" id="ARBA00004496"/>
    </source>
</evidence>
<dbReference type="InterPro" id="IPR003395">
    <property type="entry name" value="RecF/RecN/SMC_N"/>
</dbReference>
<keyword evidence="9" id="KW-0227">DNA damage</keyword>
<accession>A0A2M8EJF6</accession>
<dbReference type="Pfam" id="PF02463">
    <property type="entry name" value="SMC_N"/>
    <property type="match status" value="1"/>
</dbReference>
<dbReference type="InterPro" id="IPR018078">
    <property type="entry name" value="DNA-binding_RecF_CS"/>
</dbReference>
<dbReference type="Proteomes" id="UP000228781">
    <property type="component" value="Unassembled WGS sequence"/>
</dbReference>
<dbReference type="GO" id="GO:0006302">
    <property type="term" value="P:double-strand break repair"/>
    <property type="evidence" value="ECO:0007669"/>
    <property type="project" value="TreeGrafter"/>
</dbReference>
<evidence type="ECO:0000256" key="2">
    <source>
        <dbReference type="ARBA" id="ARBA00008016"/>
    </source>
</evidence>
<reference evidence="12" key="1">
    <citation type="submission" date="2017-09" db="EMBL/GenBank/DDBJ databases">
        <title>Depth-based differentiation of microbial function through sediment-hosted aquifers and enrichment of novel symbionts in the deep terrestrial subsurface.</title>
        <authorList>
            <person name="Probst A.J."/>
            <person name="Ladd B."/>
            <person name="Jarett J.K."/>
            <person name="Geller-Mcgrath D.E."/>
            <person name="Sieber C.M.K."/>
            <person name="Emerson J.B."/>
            <person name="Anantharaman K."/>
            <person name="Thomas B.C."/>
            <person name="Malmstrom R."/>
            <person name="Stieglmeier M."/>
            <person name="Klingl A."/>
            <person name="Woyke T."/>
            <person name="Ryan C.M."/>
            <person name="Banfield J.F."/>
        </authorList>
    </citation>
    <scope>NUCLEOTIDE SEQUENCE [LARGE SCALE GENOMIC DNA]</scope>
</reference>
<dbReference type="GO" id="GO:0009432">
    <property type="term" value="P:SOS response"/>
    <property type="evidence" value="ECO:0007669"/>
    <property type="project" value="UniProtKB-UniRule"/>
</dbReference>
<dbReference type="HAMAP" id="MF_00365">
    <property type="entry name" value="RecF"/>
    <property type="match status" value="1"/>
</dbReference>
<evidence type="ECO:0000256" key="9">
    <source>
        <dbReference type="HAMAP-Rule" id="MF_00365"/>
    </source>
</evidence>
<evidence type="ECO:0000256" key="8">
    <source>
        <dbReference type="ARBA" id="ARBA00023125"/>
    </source>
</evidence>
<dbReference type="SUPFAM" id="SSF52540">
    <property type="entry name" value="P-loop containing nucleoside triphosphate hydrolases"/>
    <property type="match status" value="1"/>
</dbReference>
<keyword evidence="7 9" id="KW-0067">ATP-binding</keyword>
<feature type="domain" description="RecF/RecN/SMC N-terminal" evidence="10">
    <location>
        <begin position="3"/>
        <end position="350"/>
    </location>
</feature>
<dbReference type="AlphaFoldDB" id="A0A2M8EJF6"/>
<dbReference type="NCBIfam" id="TIGR00611">
    <property type="entry name" value="recf"/>
    <property type="match status" value="1"/>
</dbReference>
<dbReference type="PANTHER" id="PTHR32182:SF0">
    <property type="entry name" value="DNA REPLICATION AND REPAIR PROTEIN RECF"/>
    <property type="match status" value="1"/>
</dbReference>
<keyword evidence="5 9" id="KW-0235">DNA replication</keyword>
<keyword evidence="6 9" id="KW-0547">Nucleotide-binding</keyword>
<evidence type="ECO:0000259" key="10">
    <source>
        <dbReference type="Pfam" id="PF02463"/>
    </source>
</evidence>
<comment type="caution">
    <text evidence="9">Lacks conserved residue(s) required for the propagation of feature annotation.</text>
</comment>
<dbReference type="InterPro" id="IPR001238">
    <property type="entry name" value="DNA-binding_RecF"/>
</dbReference>
<comment type="function">
    <text evidence="9">The RecF protein is involved in DNA metabolism; it is required for DNA replication and normal SOS inducibility. RecF binds preferentially to single-stranded, linear DNA. It also seems to bind ATP.</text>
</comment>
<evidence type="ECO:0000256" key="5">
    <source>
        <dbReference type="ARBA" id="ARBA00022705"/>
    </source>
</evidence>
<keyword evidence="9" id="KW-0742">SOS response</keyword>
<evidence type="ECO:0000256" key="3">
    <source>
        <dbReference type="ARBA" id="ARBA00020170"/>
    </source>
</evidence>
<protein>
    <recommendedName>
        <fullName evidence="3 9">DNA replication and repair protein RecF</fullName>
    </recommendedName>
</protein>
<dbReference type="InterPro" id="IPR027417">
    <property type="entry name" value="P-loop_NTPase"/>
</dbReference>